<dbReference type="EMBL" id="DS017007">
    <property type="protein sequence ID" value="KMU88791.1"/>
    <property type="molecule type" value="Genomic_DNA"/>
</dbReference>
<proteinExistence type="predicted"/>
<protein>
    <submittedName>
        <fullName evidence="1">Uncharacterized protein</fullName>
    </submittedName>
</protein>
<reference evidence="2" key="1">
    <citation type="journal article" date="2010" name="Genome Res.">
        <title>Population genomic sequencing of Coccidioides fungi reveals recent hybridization and transposon control.</title>
        <authorList>
            <person name="Neafsey D.E."/>
            <person name="Barker B.M."/>
            <person name="Sharpton T.J."/>
            <person name="Stajich J.E."/>
            <person name="Park D.J."/>
            <person name="Whiston E."/>
            <person name="Hung C.-Y."/>
            <person name="McMahan C."/>
            <person name="White J."/>
            <person name="Sykes S."/>
            <person name="Heiman D."/>
            <person name="Young S."/>
            <person name="Zeng Q."/>
            <person name="Abouelleil A."/>
            <person name="Aftuck L."/>
            <person name="Bessette D."/>
            <person name="Brown A."/>
            <person name="FitzGerald M."/>
            <person name="Lui A."/>
            <person name="Macdonald J.P."/>
            <person name="Priest M."/>
            <person name="Orbach M.J."/>
            <person name="Galgiani J.N."/>
            <person name="Kirkland T.N."/>
            <person name="Cole G.T."/>
            <person name="Birren B.W."/>
            <person name="Henn M.R."/>
            <person name="Taylor J.W."/>
            <person name="Rounsley S.D."/>
        </authorList>
    </citation>
    <scope>NUCLEOTIDE SEQUENCE [LARGE SCALE GENOMIC DNA]</scope>
    <source>
        <strain evidence="2">H538.4</strain>
    </source>
</reference>
<dbReference type="Proteomes" id="UP000054563">
    <property type="component" value="Unassembled WGS sequence"/>
</dbReference>
<evidence type="ECO:0000313" key="2">
    <source>
        <dbReference type="Proteomes" id="UP000054563"/>
    </source>
</evidence>
<accession>A0A0J8RW31</accession>
<evidence type="ECO:0000313" key="1">
    <source>
        <dbReference type="EMBL" id="KMU88791.1"/>
    </source>
</evidence>
<sequence length="177" mass="19554">MAALGKTRGTRRDSRVELALEPGSSGGACARESRCRQLLVPCGGIHLIPSSSLLYSVHREPPTCITIGLDLRLCVEIVTRDLTRGRSANLLPRTWVKYRVKLYQDPLNQPELLIDSKSFAGNEEEAEYDIILLPLLSTLVFPAAGNGQYRIDHERDVEPAGGQSLRFSSRRFLAAHG</sequence>
<gene>
    <name evidence="1" type="ORF">CIHG_06459</name>
</gene>
<dbReference type="VEuPathDB" id="FungiDB:CIHG_06459"/>
<dbReference type="AlphaFoldDB" id="A0A0J8RW31"/>
<organism evidence="1 2">
    <name type="scientific">Coccidioides immitis H538.4</name>
    <dbReference type="NCBI Taxonomy" id="396776"/>
    <lineage>
        <taxon>Eukaryota</taxon>
        <taxon>Fungi</taxon>
        <taxon>Dikarya</taxon>
        <taxon>Ascomycota</taxon>
        <taxon>Pezizomycotina</taxon>
        <taxon>Eurotiomycetes</taxon>
        <taxon>Eurotiomycetidae</taxon>
        <taxon>Onygenales</taxon>
        <taxon>Onygenaceae</taxon>
        <taxon>Coccidioides</taxon>
    </lineage>
</organism>
<name>A0A0J8RW31_COCIT</name>